<feature type="region of interest" description="Disordered" evidence="1">
    <location>
        <begin position="67"/>
        <end position="100"/>
    </location>
</feature>
<feature type="compositionally biased region" description="Polar residues" evidence="1">
    <location>
        <begin position="67"/>
        <end position="84"/>
    </location>
</feature>
<name>A0AAE1DPW2_9GAST</name>
<sequence length="131" mass="13857">MFSVNREALTIHGTKGLGDKEINSQYMSKLPVYAIQASGHNRQACGIRGIPAPPLGASIASLAYHSSKPSIGQGDLSTQTSQSGLDKPLPHTHVAPPTSSGNFRVIGYTRDCVETACTDRPLPSQATIELI</sequence>
<gene>
    <name evidence="2" type="ORF">RRG08_016771</name>
</gene>
<evidence type="ECO:0000313" key="2">
    <source>
        <dbReference type="EMBL" id="KAK3778307.1"/>
    </source>
</evidence>
<dbReference type="Proteomes" id="UP001283361">
    <property type="component" value="Unassembled WGS sequence"/>
</dbReference>
<dbReference type="EMBL" id="JAWDGP010002977">
    <property type="protein sequence ID" value="KAK3778307.1"/>
    <property type="molecule type" value="Genomic_DNA"/>
</dbReference>
<dbReference type="AlphaFoldDB" id="A0AAE1DPW2"/>
<accession>A0AAE1DPW2</accession>
<proteinExistence type="predicted"/>
<protein>
    <submittedName>
        <fullName evidence="2">Uncharacterized protein</fullName>
    </submittedName>
</protein>
<keyword evidence="3" id="KW-1185">Reference proteome</keyword>
<reference evidence="2" key="1">
    <citation type="journal article" date="2023" name="G3 (Bethesda)">
        <title>A reference genome for the long-term kleptoplast-retaining sea slug Elysia crispata morphotype clarki.</title>
        <authorList>
            <person name="Eastman K.E."/>
            <person name="Pendleton A.L."/>
            <person name="Shaikh M.A."/>
            <person name="Suttiyut T."/>
            <person name="Ogas R."/>
            <person name="Tomko P."/>
            <person name="Gavelis G."/>
            <person name="Widhalm J.R."/>
            <person name="Wisecaver J.H."/>
        </authorList>
    </citation>
    <scope>NUCLEOTIDE SEQUENCE</scope>
    <source>
        <strain evidence="2">ECLA1</strain>
    </source>
</reference>
<comment type="caution">
    <text evidence="2">The sequence shown here is derived from an EMBL/GenBank/DDBJ whole genome shotgun (WGS) entry which is preliminary data.</text>
</comment>
<evidence type="ECO:0000313" key="3">
    <source>
        <dbReference type="Proteomes" id="UP001283361"/>
    </source>
</evidence>
<evidence type="ECO:0000256" key="1">
    <source>
        <dbReference type="SAM" id="MobiDB-lite"/>
    </source>
</evidence>
<organism evidence="2 3">
    <name type="scientific">Elysia crispata</name>
    <name type="common">lettuce slug</name>
    <dbReference type="NCBI Taxonomy" id="231223"/>
    <lineage>
        <taxon>Eukaryota</taxon>
        <taxon>Metazoa</taxon>
        <taxon>Spiralia</taxon>
        <taxon>Lophotrochozoa</taxon>
        <taxon>Mollusca</taxon>
        <taxon>Gastropoda</taxon>
        <taxon>Heterobranchia</taxon>
        <taxon>Euthyneura</taxon>
        <taxon>Panpulmonata</taxon>
        <taxon>Sacoglossa</taxon>
        <taxon>Placobranchoidea</taxon>
        <taxon>Plakobranchidae</taxon>
        <taxon>Elysia</taxon>
    </lineage>
</organism>